<dbReference type="Gene3D" id="3.30.1440.10">
    <property type="match status" value="1"/>
</dbReference>
<evidence type="ECO:0000256" key="5">
    <source>
        <dbReference type="HAMAP-Rule" id="MF_01333"/>
    </source>
</evidence>
<evidence type="ECO:0000256" key="4">
    <source>
        <dbReference type="ARBA" id="ARBA00035245"/>
    </source>
</evidence>
<dbReference type="PANTHER" id="PTHR11994">
    <property type="entry name" value="60S RIBOSOMAL PROTEIN L11-RELATED"/>
    <property type="match status" value="1"/>
</dbReference>
<accession>A0A7C4XSZ1</accession>
<proteinExistence type="inferred from homology"/>
<dbReference type="GO" id="GO:0005840">
    <property type="term" value="C:ribosome"/>
    <property type="evidence" value="ECO:0007669"/>
    <property type="project" value="UniProtKB-KW"/>
</dbReference>
<comment type="caution">
    <text evidence="9">The sequence shown here is derived from an EMBL/GenBank/DDBJ whole genome shotgun (WGS) entry which is preliminary data.</text>
</comment>
<keyword evidence="5" id="KW-0820">tRNA-binding</keyword>
<sequence>MKYEVRLQKKMVEEVAPKIQKELKIKNKMMIPSIKKVVVNAGVGGFKDSAEALALFEAELTALAGQKPSPRRTKTSEAGFKIRKNDLVGYAVTLRGLRMWAFLDKFVNIVLPRVRDFNGLDTKGIDEGGNYSVGIREHTLFPEVNQNTTKGMRSLQVNVVTNSGSKEMTKTLLTMLGFPFMKGK</sequence>
<dbReference type="Pfam" id="PF00281">
    <property type="entry name" value="Ribosomal_L5"/>
    <property type="match status" value="1"/>
</dbReference>
<keyword evidence="2 5" id="KW-0689">Ribosomal protein</keyword>
<dbReference type="GO" id="GO:0003735">
    <property type="term" value="F:structural constituent of ribosome"/>
    <property type="evidence" value="ECO:0007669"/>
    <property type="project" value="InterPro"/>
</dbReference>
<dbReference type="FunFam" id="3.30.1440.10:FF:000001">
    <property type="entry name" value="50S ribosomal protein L5"/>
    <property type="match status" value="1"/>
</dbReference>
<protein>
    <recommendedName>
        <fullName evidence="4 5">Large ribosomal subunit protein uL5</fullName>
    </recommendedName>
</protein>
<organism evidence="9">
    <name type="scientific">candidate division WWE3 bacterium</name>
    <dbReference type="NCBI Taxonomy" id="2053526"/>
    <lineage>
        <taxon>Bacteria</taxon>
        <taxon>Katanobacteria</taxon>
    </lineage>
</organism>
<dbReference type="SUPFAM" id="SSF55282">
    <property type="entry name" value="RL5-like"/>
    <property type="match status" value="1"/>
</dbReference>
<dbReference type="InterPro" id="IPR031310">
    <property type="entry name" value="Ribosomal_uL5_N"/>
</dbReference>
<dbReference type="NCBIfam" id="NF000585">
    <property type="entry name" value="PRK00010.1"/>
    <property type="match status" value="1"/>
</dbReference>
<evidence type="ECO:0000256" key="1">
    <source>
        <dbReference type="ARBA" id="ARBA00008553"/>
    </source>
</evidence>
<dbReference type="GO" id="GO:0000049">
    <property type="term" value="F:tRNA binding"/>
    <property type="evidence" value="ECO:0007669"/>
    <property type="project" value="UniProtKB-UniRule"/>
</dbReference>
<keyword evidence="5" id="KW-0699">rRNA-binding</keyword>
<evidence type="ECO:0000259" key="8">
    <source>
        <dbReference type="Pfam" id="PF00673"/>
    </source>
</evidence>
<comment type="similarity">
    <text evidence="1 5 6">Belongs to the universal ribosomal protein uL5 family.</text>
</comment>
<dbReference type="GO" id="GO:0019843">
    <property type="term" value="F:rRNA binding"/>
    <property type="evidence" value="ECO:0007669"/>
    <property type="project" value="UniProtKB-UniRule"/>
</dbReference>
<reference evidence="9" key="1">
    <citation type="journal article" date="2020" name="mSystems">
        <title>Genome- and Community-Level Interaction Insights into Carbon Utilization and Element Cycling Functions of Hydrothermarchaeota in Hydrothermal Sediment.</title>
        <authorList>
            <person name="Zhou Z."/>
            <person name="Liu Y."/>
            <person name="Xu W."/>
            <person name="Pan J."/>
            <person name="Luo Z.H."/>
            <person name="Li M."/>
        </authorList>
    </citation>
    <scope>NUCLEOTIDE SEQUENCE [LARGE SCALE GENOMIC DNA]</scope>
    <source>
        <strain evidence="9">SpSt-417</strain>
    </source>
</reference>
<dbReference type="GO" id="GO:0006412">
    <property type="term" value="P:translation"/>
    <property type="evidence" value="ECO:0007669"/>
    <property type="project" value="UniProtKB-UniRule"/>
</dbReference>
<dbReference type="EMBL" id="DSRT01000006">
    <property type="protein sequence ID" value="HGW29319.1"/>
    <property type="molecule type" value="Genomic_DNA"/>
</dbReference>
<feature type="domain" description="Large ribosomal subunit protein uL5 N-terminal" evidence="7">
    <location>
        <begin position="27"/>
        <end position="83"/>
    </location>
</feature>
<name>A0A7C4XSZ1_UNCKA</name>
<evidence type="ECO:0000256" key="2">
    <source>
        <dbReference type="ARBA" id="ARBA00022980"/>
    </source>
</evidence>
<comment type="function">
    <text evidence="5">This is 1 of the proteins that bind and probably mediate the attachment of the 5S RNA into the large ribosomal subunit, where it forms part of the central protuberance. In the 70S ribosome it contacts protein S13 of the 30S subunit (bridge B1b), connecting the 2 subunits; this bridge is implicated in subunit movement. Contacts the P site tRNA; the 5S rRNA and some of its associated proteins might help stabilize positioning of ribosome-bound tRNAs.</text>
</comment>
<evidence type="ECO:0000259" key="7">
    <source>
        <dbReference type="Pfam" id="PF00281"/>
    </source>
</evidence>
<feature type="domain" description="Large ribosomal subunit protein uL5 C-terminal" evidence="8">
    <location>
        <begin position="88"/>
        <end position="180"/>
    </location>
</feature>
<dbReference type="GO" id="GO:1990904">
    <property type="term" value="C:ribonucleoprotein complex"/>
    <property type="evidence" value="ECO:0007669"/>
    <property type="project" value="UniProtKB-KW"/>
</dbReference>
<dbReference type="InterPro" id="IPR031309">
    <property type="entry name" value="Ribosomal_uL5_C"/>
</dbReference>
<dbReference type="HAMAP" id="MF_01333_B">
    <property type="entry name" value="Ribosomal_uL5_B"/>
    <property type="match status" value="1"/>
</dbReference>
<dbReference type="InterPro" id="IPR020930">
    <property type="entry name" value="Ribosomal_uL5_bac-type"/>
</dbReference>
<keyword evidence="5" id="KW-0694">RNA-binding</keyword>
<evidence type="ECO:0000313" key="9">
    <source>
        <dbReference type="EMBL" id="HGW29319.1"/>
    </source>
</evidence>
<dbReference type="AlphaFoldDB" id="A0A7C4XSZ1"/>
<dbReference type="Pfam" id="PF00673">
    <property type="entry name" value="Ribosomal_L5_C"/>
    <property type="match status" value="1"/>
</dbReference>
<gene>
    <name evidence="5" type="primary">rplE</name>
    <name evidence="9" type="ORF">ENR63_00100</name>
</gene>
<evidence type="ECO:0000256" key="6">
    <source>
        <dbReference type="RuleBase" id="RU003930"/>
    </source>
</evidence>
<dbReference type="InterPro" id="IPR022803">
    <property type="entry name" value="Ribosomal_uL5_dom_sf"/>
</dbReference>
<keyword evidence="3 5" id="KW-0687">Ribonucleoprotein</keyword>
<dbReference type="InterPro" id="IPR002132">
    <property type="entry name" value="Ribosomal_uL5"/>
</dbReference>
<dbReference type="PIRSF" id="PIRSF002161">
    <property type="entry name" value="Ribosomal_L5"/>
    <property type="match status" value="1"/>
</dbReference>
<comment type="subunit">
    <text evidence="5">Part of the 50S ribosomal subunit; part of the 5S rRNA/L5/L18/L25 subcomplex. Contacts the 5S rRNA and the P site tRNA. Forms a bridge to the 30S subunit in the 70S ribosome.</text>
</comment>
<evidence type="ECO:0000256" key="3">
    <source>
        <dbReference type="ARBA" id="ARBA00023274"/>
    </source>
</evidence>